<dbReference type="Proteomes" id="UP000694920">
    <property type="component" value="Unplaced"/>
</dbReference>
<feature type="transmembrane region" description="Helical" evidence="7">
    <location>
        <begin position="132"/>
        <end position="150"/>
    </location>
</feature>
<feature type="transmembrane region" description="Helical" evidence="7">
    <location>
        <begin position="436"/>
        <end position="453"/>
    </location>
</feature>
<dbReference type="GeneID" id="107271993"/>
<protein>
    <submittedName>
        <fullName evidence="10">Synaptic vesicle glycoprotein 2C isoform X1</fullName>
    </submittedName>
</protein>
<evidence type="ECO:0000313" key="9">
    <source>
        <dbReference type="Proteomes" id="UP000694920"/>
    </source>
</evidence>
<dbReference type="RefSeq" id="XP_015604145.1">
    <property type="nucleotide sequence ID" value="XM_015748659.2"/>
</dbReference>
<feature type="transmembrane region" description="Helical" evidence="7">
    <location>
        <begin position="64"/>
        <end position="91"/>
    </location>
</feature>
<evidence type="ECO:0000256" key="6">
    <source>
        <dbReference type="ARBA" id="ARBA00023136"/>
    </source>
</evidence>
<feature type="transmembrane region" description="Helical" evidence="7">
    <location>
        <begin position="233"/>
        <end position="252"/>
    </location>
</feature>
<comment type="subcellular location">
    <subcellularLocation>
        <location evidence="1">Membrane</location>
        <topology evidence="1">Multi-pass membrane protein</topology>
    </subcellularLocation>
</comment>
<gene>
    <name evidence="10" type="primary">LOC107271993</name>
</gene>
<feature type="transmembrane region" description="Helical" evidence="7">
    <location>
        <begin position="406"/>
        <end position="429"/>
    </location>
</feature>
<keyword evidence="3" id="KW-0813">Transport</keyword>
<keyword evidence="6 7" id="KW-0472">Membrane</keyword>
<dbReference type="Gene3D" id="1.20.1250.20">
    <property type="entry name" value="MFS general substrate transporter like domains"/>
    <property type="match status" value="1"/>
</dbReference>
<evidence type="ECO:0000313" key="10">
    <source>
        <dbReference type="RefSeq" id="XP_015604145.1"/>
    </source>
</evidence>
<dbReference type="InterPro" id="IPR036259">
    <property type="entry name" value="MFS_trans_sf"/>
</dbReference>
<dbReference type="InterPro" id="IPR020846">
    <property type="entry name" value="MFS_dom"/>
</dbReference>
<evidence type="ECO:0000256" key="3">
    <source>
        <dbReference type="ARBA" id="ARBA00022448"/>
    </source>
</evidence>
<reference evidence="10" key="1">
    <citation type="submission" date="2025-08" db="UniProtKB">
        <authorList>
            <consortium name="RefSeq"/>
        </authorList>
    </citation>
    <scope>IDENTIFICATION</scope>
</reference>
<proteinExistence type="inferred from homology"/>
<evidence type="ECO:0000256" key="2">
    <source>
        <dbReference type="ARBA" id="ARBA00008335"/>
    </source>
</evidence>
<dbReference type="SUPFAM" id="SSF103473">
    <property type="entry name" value="MFS general substrate transporter"/>
    <property type="match status" value="1"/>
</dbReference>
<feature type="domain" description="Major facilitator superfamily (MFS) profile" evidence="8">
    <location>
        <begin position="66"/>
        <end position="549"/>
    </location>
</feature>
<name>A0AAJ7FR63_CEPCN</name>
<sequence>MALPCYVSTSQPRKEILYTPMPVGNKMTAENGTKKCLEVSSPPEHESADYEKAASAAGFGLFNYLLLLAAIPAAWSSLFNMGSATFILVAAECDLSLTTMRKGVLLSVVYIGMMTTAFLWELLKDRVGRRLPVLYGLLANACCNIIISMLNSYQLIVVLKFVTGFLVTGPLDMLTTYLMEFHGAKNKALFAKWSGILFGLGNILLPALAFYIVPQSWSFTLIQDQLVYNSWRIYLLICSLPSVVGLVTISILPESPLQLMKSGRSDEALKLFKKMYSMNTRKSADTFPIKELLPEEKEVECISVRKRNSRKILKEWTETKVLFSRPNNFIFIGVLFIQFSSMLGSNTLRLWLPQLFSLLGNFVTDYPERGMLTMSETLRYQAMTSPGNQATINSTITCIPPNLEPIILLNSTIITTATVFGAIFAGLVGTESTRRRIILVLTLAAGAASSFGINWGQSVPSMLVMAALIISTARIASDTVNVSSNKVIPNTLRATAGSHVTAVGRLGVVFGSLMFPIFLEIGCLPALMFLGSILTASSVLSIFLERGPTD</sequence>
<feature type="transmembrane region" description="Helical" evidence="7">
    <location>
        <begin position="329"/>
        <end position="352"/>
    </location>
</feature>
<comment type="similarity">
    <text evidence="2">Belongs to the major facilitator superfamily.</text>
</comment>
<dbReference type="AlphaFoldDB" id="A0AAJ7FR63"/>
<keyword evidence="5 7" id="KW-1133">Transmembrane helix</keyword>
<evidence type="ECO:0000259" key="8">
    <source>
        <dbReference type="PROSITE" id="PS50850"/>
    </source>
</evidence>
<evidence type="ECO:0000256" key="4">
    <source>
        <dbReference type="ARBA" id="ARBA00022692"/>
    </source>
</evidence>
<dbReference type="InterPro" id="IPR005828">
    <property type="entry name" value="MFS_sugar_transport-like"/>
</dbReference>
<dbReference type="KEGG" id="ccin:107271993"/>
<dbReference type="GO" id="GO:0022857">
    <property type="term" value="F:transmembrane transporter activity"/>
    <property type="evidence" value="ECO:0007669"/>
    <property type="project" value="InterPro"/>
</dbReference>
<dbReference type="PANTHER" id="PTHR23511">
    <property type="entry name" value="SYNAPTIC VESICLE GLYCOPROTEIN 2"/>
    <property type="match status" value="1"/>
</dbReference>
<feature type="transmembrane region" description="Helical" evidence="7">
    <location>
        <begin position="190"/>
        <end position="213"/>
    </location>
</feature>
<dbReference type="PANTHER" id="PTHR23511:SF36">
    <property type="entry name" value="EG:BACR7A4.13 PROTEIN-RELATED"/>
    <property type="match status" value="1"/>
</dbReference>
<dbReference type="Pfam" id="PF00083">
    <property type="entry name" value="Sugar_tr"/>
    <property type="match status" value="1"/>
</dbReference>
<feature type="transmembrane region" description="Helical" evidence="7">
    <location>
        <begin position="524"/>
        <end position="544"/>
    </location>
</feature>
<evidence type="ECO:0000256" key="5">
    <source>
        <dbReference type="ARBA" id="ARBA00022989"/>
    </source>
</evidence>
<organism evidence="9 10">
    <name type="scientific">Cephus cinctus</name>
    <name type="common">Wheat stem sawfly</name>
    <dbReference type="NCBI Taxonomy" id="211228"/>
    <lineage>
        <taxon>Eukaryota</taxon>
        <taxon>Metazoa</taxon>
        <taxon>Ecdysozoa</taxon>
        <taxon>Arthropoda</taxon>
        <taxon>Hexapoda</taxon>
        <taxon>Insecta</taxon>
        <taxon>Pterygota</taxon>
        <taxon>Neoptera</taxon>
        <taxon>Endopterygota</taxon>
        <taxon>Hymenoptera</taxon>
        <taxon>Cephoidea</taxon>
        <taxon>Cephidae</taxon>
        <taxon>Cephus</taxon>
    </lineage>
</organism>
<feature type="transmembrane region" description="Helical" evidence="7">
    <location>
        <begin position="156"/>
        <end position="178"/>
    </location>
</feature>
<evidence type="ECO:0000256" key="1">
    <source>
        <dbReference type="ARBA" id="ARBA00004141"/>
    </source>
</evidence>
<keyword evidence="9" id="KW-1185">Reference proteome</keyword>
<keyword evidence="4 7" id="KW-0812">Transmembrane</keyword>
<dbReference type="PROSITE" id="PS50850">
    <property type="entry name" value="MFS"/>
    <property type="match status" value="1"/>
</dbReference>
<evidence type="ECO:0000256" key="7">
    <source>
        <dbReference type="SAM" id="Phobius"/>
    </source>
</evidence>
<accession>A0AAJ7FR63</accession>
<feature type="transmembrane region" description="Helical" evidence="7">
    <location>
        <begin position="103"/>
        <end position="120"/>
    </location>
</feature>
<dbReference type="GO" id="GO:0016020">
    <property type="term" value="C:membrane"/>
    <property type="evidence" value="ECO:0007669"/>
    <property type="project" value="UniProtKB-SubCell"/>
</dbReference>